<comment type="caution">
    <text evidence="5">The sequence shown here is derived from an EMBL/GenBank/DDBJ whole genome shotgun (WGS) entry which is preliminary data.</text>
</comment>
<dbReference type="EMBL" id="QPGL01000002">
    <property type="protein sequence ID" value="RCS70761.1"/>
    <property type="molecule type" value="Genomic_DNA"/>
</dbReference>
<dbReference type="GO" id="GO:0003677">
    <property type="term" value="F:DNA binding"/>
    <property type="evidence" value="ECO:0007669"/>
    <property type="project" value="UniProtKB-KW"/>
</dbReference>
<dbReference type="Proteomes" id="UP000252479">
    <property type="component" value="Unassembled WGS sequence"/>
</dbReference>
<organism evidence="5 6">
    <name type="scientific">Vibrio casei</name>
    <dbReference type="NCBI Taxonomy" id="673372"/>
    <lineage>
        <taxon>Bacteria</taxon>
        <taxon>Pseudomonadati</taxon>
        <taxon>Pseudomonadota</taxon>
        <taxon>Gammaproteobacteria</taxon>
        <taxon>Vibrionales</taxon>
        <taxon>Vibrionaceae</taxon>
        <taxon>Vibrio</taxon>
    </lineage>
</organism>
<keyword evidence="1" id="KW-0805">Transcription regulation</keyword>
<keyword evidence="3" id="KW-0238">DNA-binding</keyword>
<dbReference type="GeneID" id="303190274"/>
<evidence type="ECO:0000256" key="2">
    <source>
        <dbReference type="ARBA" id="ARBA00023082"/>
    </source>
</evidence>
<proteinExistence type="predicted"/>
<reference evidence="5 6" key="1">
    <citation type="journal article" date="2017" name="Elife">
        <title>Extensive horizontal gene transfer in cheese-associated bacteria.</title>
        <authorList>
            <person name="Bonham K.S."/>
            <person name="Wolfe B.E."/>
            <person name="Dutton R.J."/>
        </authorList>
    </citation>
    <scope>NUCLEOTIDE SEQUENCE [LARGE SCALE GENOMIC DNA]</scope>
    <source>
        <strain evidence="5 6">JB196</strain>
    </source>
</reference>
<evidence type="ECO:0000313" key="5">
    <source>
        <dbReference type="EMBL" id="RCS70761.1"/>
    </source>
</evidence>
<dbReference type="PANTHER" id="PTHR30385">
    <property type="entry name" value="SIGMA FACTOR F FLAGELLAR"/>
    <property type="match status" value="1"/>
</dbReference>
<dbReference type="GO" id="GO:0006352">
    <property type="term" value="P:DNA-templated transcription initiation"/>
    <property type="evidence" value="ECO:0007669"/>
    <property type="project" value="InterPro"/>
</dbReference>
<dbReference type="InterPro" id="IPR014284">
    <property type="entry name" value="RNA_pol_sigma-70_dom"/>
</dbReference>
<keyword evidence="2" id="KW-0731">Sigma factor</keyword>
<dbReference type="RefSeq" id="WP_086959823.1">
    <property type="nucleotide sequence ID" value="NZ_FUKS01000017.1"/>
</dbReference>
<dbReference type="NCBIfam" id="TIGR02937">
    <property type="entry name" value="sigma70-ECF"/>
    <property type="match status" value="1"/>
</dbReference>
<evidence type="ECO:0000256" key="4">
    <source>
        <dbReference type="ARBA" id="ARBA00023163"/>
    </source>
</evidence>
<dbReference type="SUPFAM" id="SSF88659">
    <property type="entry name" value="Sigma3 and sigma4 domains of RNA polymerase sigma factors"/>
    <property type="match status" value="2"/>
</dbReference>
<sequence length="234" mass="26804">MLSKKTYQKTDLKSDKEKQLIEAKAVNESLSMINGHLSFYGNLFNESVLDELRQCALLAVLLEIRKFDHVLGQEFKNASAVRVRGAIIDEIRGRDFLKRNDRKMLSTLKKAEKYLNSQLLRTPTDIELSEYMDITLEQLRAYQMIDVTFEDVGMYESILALDGGDEQVEKAYLISRVKESLESLPDNIKKVMYLMFVVGLSVPEISATLSTTDTIVKRIKRQGIQMLKNNLKVD</sequence>
<gene>
    <name evidence="5" type="ORF">CIK83_15215</name>
</gene>
<evidence type="ECO:0008006" key="7">
    <source>
        <dbReference type="Google" id="ProtNLM"/>
    </source>
</evidence>
<keyword evidence="6" id="KW-1185">Reference proteome</keyword>
<dbReference type="AlphaFoldDB" id="A0A368LJA7"/>
<dbReference type="GO" id="GO:0016987">
    <property type="term" value="F:sigma factor activity"/>
    <property type="evidence" value="ECO:0007669"/>
    <property type="project" value="UniProtKB-KW"/>
</dbReference>
<protein>
    <recommendedName>
        <fullName evidence="7">Sigma-70 family RNA polymerase sigma factor</fullName>
    </recommendedName>
</protein>
<accession>A0A368LJA7</accession>
<name>A0A368LJA7_9VIBR</name>
<evidence type="ECO:0000256" key="3">
    <source>
        <dbReference type="ARBA" id="ARBA00023125"/>
    </source>
</evidence>
<dbReference type="InterPro" id="IPR013324">
    <property type="entry name" value="RNA_pol_sigma_r3/r4-like"/>
</dbReference>
<dbReference type="Gene3D" id="1.20.140.160">
    <property type="match status" value="1"/>
</dbReference>
<evidence type="ECO:0000256" key="1">
    <source>
        <dbReference type="ARBA" id="ARBA00023015"/>
    </source>
</evidence>
<keyword evidence="4" id="KW-0804">Transcription</keyword>
<evidence type="ECO:0000313" key="6">
    <source>
        <dbReference type="Proteomes" id="UP000252479"/>
    </source>
</evidence>